<dbReference type="AlphaFoldDB" id="A0A239PW29"/>
<name>A0A239PW29_9RHOB</name>
<organism evidence="2 3">
    <name type="scientific">Paracoccus seriniphilus</name>
    <dbReference type="NCBI Taxonomy" id="184748"/>
    <lineage>
        <taxon>Bacteria</taxon>
        <taxon>Pseudomonadati</taxon>
        <taxon>Pseudomonadota</taxon>
        <taxon>Alphaproteobacteria</taxon>
        <taxon>Rhodobacterales</taxon>
        <taxon>Paracoccaceae</taxon>
        <taxon>Paracoccus</taxon>
    </lineage>
</organism>
<dbReference type="RefSeq" id="WP_179217724.1">
    <property type="nucleotide sequence ID" value="NZ_CP067129.1"/>
</dbReference>
<evidence type="ECO:0000256" key="1">
    <source>
        <dbReference type="SAM" id="SignalP"/>
    </source>
</evidence>
<sequence>MHVGMFIKCKIDMAHGGIPRQIINVCAGLLVALSLTALAGGAQAQDLDGIAVITAPDDPGRAAPGAMNFAAPVRPTLNSFAPVGMPPSAERMPIAALPVVVELFTSQGCSSCPPADAMIARLSERRDILPLSFHVDYWDYLGWTDSFARPEFTDRQEGYARASGERALYTPQLIIDGRDTAVAPGPAQLMSLIEGHRIAPAMLSVQRESTDDGEVIEMSPLSELGAPMAILLVRFAPQREIQVTSGENRGRTITYANVVLGLDELARWNGEQPLRLTVRPDEANGEDFPPDTRHALLVQQELGDASLPGPILAAVPLD</sequence>
<dbReference type="InterPro" id="IPR010634">
    <property type="entry name" value="DUF1223"/>
</dbReference>
<dbReference type="PANTHER" id="PTHR36057:SF1">
    <property type="entry name" value="LIPOPROTEIN LIPID ATTACHMENT SITE-LIKE PROTEIN, PUTATIVE (DUF1223)-RELATED"/>
    <property type="match status" value="1"/>
</dbReference>
<dbReference type="PANTHER" id="PTHR36057">
    <property type="match status" value="1"/>
</dbReference>
<dbReference type="SUPFAM" id="SSF52833">
    <property type="entry name" value="Thioredoxin-like"/>
    <property type="match status" value="1"/>
</dbReference>
<dbReference type="Pfam" id="PF06764">
    <property type="entry name" value="DUF1223"/>
    <property type="match status" value="1"/>
</dbReference>
<reference evidence="2 3" key="1">
    <citation type="submission" date="2017-07" db="EMBL/GenBank/DDBJ databases">
        <authorList>
            <person name="Sun Z.S."/>
            <person name="Albrecht U."/>
            <person name="Echele G."/>
            <person name="Lee C.C."/>
        </authorList>
    </citation>
    <scope>NUCLEOTIDE SEQUENCE [LARGE SCALE GENOMIC DNA]</scope>
    <source>
        <strain evidence="2 3">DSM 14827</strain>
    </source>
</reference>
<keyword evidence="1" id="KW-0732">Signal</keyword>
<dbReference type="InterPro" id="IPR036249">
    <property type="entry name" value="Thioredoxin-like_sf"/>
</dbReference>
<keyword evidence="3" id="KW-1185">Reference proteome</keyword>
<accession>A0A239PW29</accession>
<dbReference type="EMBL" id="FZQB01000007">
    <property type="protein sequence ID" value="SNT74308.1"/>
    <property type="molecule type" value="Genomic_DNA"/>
</dbReference>
<evidence type="ECO:0008006" key="4">
    <source>
        <dbReference type="Google" id="ProtNLM"/>
    </source>
</evidence>
<proteinExistence type="predicted"/>
<evidence type="ECO:0000313" key="2">
    <source>
        <dbReference type="EMBL" id="SNT74308.1"/>
    </source>
</evidence>
<evidence type="ECO:0000313" key="3">
    <source>
        <dbReference type="Proteomes" id="UP000198307"/>
    </source>
</evidence>
<gene>
    <name evidence="2" type="ORF">SAMN05444959_10722</name>
</gene>
<feature type="chain" id="PRO_5013077042" description="DUF1223 domain-containing protein" evidence="1">
    <location>
        <begin position="45"/>
        <end position="318"/>
    </location>
</feature>
<protein>
    <recommendedName>
        <fullName evidence="4">DUF1223 domain-containing protein</fullName>
    </recommendedName>
</protein>
<dbReference type="Proteomes" id="UP000198307">
    <property type="component" value="Unassembled WGS sequence"/>
</dbReference>
<feature type="signal peptide" evidence="1">
    <location>
        <begin position="1"/>
        <end position="44"/>
    </location>
</feature>